<evidence type="ECO:0000313" key="4">
    <source>
        <dbReference type="Proteomes" id="UP001189429"/>
    </source>
</evidence>
<evidence type="ECO:0000313" key="3">
    <source>
        <dbReference type="EMBL" id="CAK0837869.1"/>
    </source>
</evidence>
<evidence type="ECO:0000259" key="2">
    <source>
        <dbReference type="PROSITE" id="PS50011"/>
    </source>
</evidence>
<gene>
    <name evidence="3" type="ORF">PCOR1329_LOCUS33952</name>
</gene>
<evidence type="ECO:0000256" key="1">
    <source>
        <dbReference type="SAM" id="MobiDB-lite"/>
    </source>
</evidence>
<reference evidence="3" key="1">
    <citation type="submission" date="2023-10" db="EMBL/GenBank/DDBJ databases">
        <authorList>
            <person name="Chen Y."/>
            <person name="Shah S."/>
            <person name="Dougan E. K."/>
            <person name="Thang M."/>
            <person name="Chan C."/>
        </authorList>
    </citation>
    <scope>NUCLEOTIDE SEQUENCE [LARGE SCALE GENOMIC DNA]</scope>
</reference>
<dbReference type="InterPro" id="IPR011009">
    <property type="entry name" value="Kinase-like_dom_sf"/>
</dbReference>
<dbReference type="EMBL" id="CAUYUJ010014181">
    <property type="protein sequence ID" value="CAK0837869.1"/>
    <property type="molecule type" value="Genomic_DNA"/>
</dbReference>
<comment type="caution">
    <text evidence="3">The sequence shown here is derived from an EMBL/GenBank/DDBJ whole genome shotgun (WGS) entry which is preliminary data.</text>
</comment>
<organism evidence="3 4">
    <name type="scientific">Prorocentrum cordatum</name>
    <dbReference type="NCBI Taxonomy" id="2364126"/>
    <lineage>
        <taxon>Eukaryota</taxon>
        <taxon>Sar</taxon>
        <taxon>Alveolata</taxon>
        <taxon>Dinophyceae</taxon>
        <taxon>Prorocentrales</taxon>
        <taxon>Prorocentraceae</taxon>
        <taxon>Prorocentrum</taxon>
    </lineage>
</organism>
<accession>A0ABN9SZ13</accession>
<feature type="compositionally biased region" description="Low complexity" evidence="1">
    <location>
        <begin position="12"/>
        <end position="31"/>
    </location>
</feature>
<keyword evidence="4" id="KW-1185">Reference proteome</keyword>
<proteinExistence type="predicted"/>
<dbReference type="PROSITE" id="PS50011">
    <property type="entry name" value="PROTEIN_KINASE_DOM"/>
    <property type="match status" value="1"/>
</dbReference>
<feature type="domain" description="Protein kinase" evidence="2">
    <location>
        <begin position="82"/>
        <end position="204"/>
    </location>
</feature>
<protein>
    <recommendedName>
        <fullName evidence="2">Protein kinase domain-containing protein</fullName>
    </recommendedName>
</protein>
<dbReference type="Proteomes" id="UP001189429">
    <property type="component" value="Unassembled WGS sequence"/>
</dbReference>
<name>A0ABN9SZ13_9DINO</name>
<feature type="compositionally biased region" description="Polar residues" evidence="1">
    <location>
        <begin position="185"/>
        <end position="197"/>
    </location>
</feature>
<dbReference type="SUPFAM" id="SSF56112">
    <property type="entry name" value="Protein kinase-like (PK-like)"/>
    <property type="match status" value="1"/>
</dbReference>
<feature type="region of interest" description="Disordered" evidence="1">
    <location>
        <begin position="185"/>
        <end position="204"/>
    </location>
</feature>
<sequence>MLAAPLSPGPPGRHAGPPSSPGGAKAGAGLSSLADTLAKLSRDERRHEDLVGSLARRMAARGDETVHLYRRHKQKAFADSGYVMVKTLGQGRHGMLKLARRKGSKARVGGKARDDLVAVRLIQRFALQRDIKAKEEMLSTRESHATLLKHVHVLRQLDHPNIQKELETFEDRQQIFIVCWSSTPAGSSWTGTTSPCRSTGWPGS</sequence>
<feature type="region of interest" description="Disordered" evidence="1">
    <location>
        <begin position="1"/>
        <end position="31"/>
    </location>
</feature>
<dbReference type="Gene3D" id="3.30.200.20">
    <property type="entry name" value="Phosphorylase Kinase, domain 1"/>
    <property type="match status" value="1"/>
</dbReference>
<dbReference type="InterPro" id="IPR000719">
    <property type="entry name" value="Prot_kinase_dom"/>
</dbReference>